<sequence>MTTPLPYHLINAFAPTPHAGNQASVVIFPSASDPRANNEEFYLKTAADFNLSETAFLVPVDAGAAEPRYGLRWFTPAAEVPLCGHATLAAAYTLFNYAHPTAKKLHFDTRWRGSLSATLESPVGQGAQIGLDFPVTDTPALAELNATVGAKVAAAAGLSASDVVGVGQFDFGVDAFVVEVKEGVDVKGLKVDSAAIAAAVPLAVVTQLAGKSANGVAINSRVFAPGVGIDEDPVTGSAHTALIHYFLRTPDASARVVAAAGVPQSDVESVVIDAAQVSPRGGEIRAQIVDGRASLIGKGWRWGYGQLEVLPQ</sequence>
<dbReference type="SUPFAM" id="SSF54506">
    <property type="entry name" value="Diaminopimelate epimerase-like"/>
    <property type="match status" value="1"/>
</dbReference>
<dbReference type="InterPro" id="IPR003719">
    <property type="entry name" value="Phenazine_PhzF-like"/>
</dbReference>
<feature type="active site" evidence="3">
    <location>
        <position position="53"/>
    </location>
</feature>
<keyword evidence="5" id="KW-1185">Reference proteome</keyword>
<evidence type="ECO:0000313" key="4">
    <source>
        <dbReference type="EMBL" id="WOO83713.1"/>
    </source>
</evidence>
<dbReference type="NCBIfam" id="TIGR00654">
    <property type="entry name" value="PhzF_family"/>
    <property type="match status" value="1"/>
</dbReference>
<organism evidence="4 5">
    <name type="scientific">Vanrija pseudolonga</name>
    <dbReference type="NCBI Taxonomy" id="143232"/>
    <lineage>
        <taxon>Eukaryota</taxon>
        <taxon>Fungi</taxon>
        <taxon>Dikarya</taxon>
        <taxon>Basidiomycota</taxon>
        <taxon>Agaricomycotina</taxon>
        <taxon>Tremellomycetes</taxon>
        <taxon>Trichosporonales</taxon>
        <taxon>Trichosporonaceae</taxon>
        <taxon>Vanrija</taxon>
    </lineage>
</organism>
<accession>A0AAF1BSN1</accession>
<reference evidence="4" key="1">
    <citation type="submission" date="2023-10" db="EMBL/GenBank/DDBJ databases">
        <authorList>
            <person name="Noh H."/>
        </authorList>
    </citation>
    <scope>NUCLEOTIDE SEQUENCE</scope>
    <source>
        <strain evidence="4">DUCC4014</strain>
    </source>
</reference>
<dbReference type="EMBL" id="CP086718">
    <property type="protein sequence ID" value="WOO83713.1"/>
    <property type="molecule type" value="Genomic_DNA"/>
</dbReference>
<proteinExistence type="inferred from homology"/>
<protein>
    <submittedName>
        <fullName evidence="4">Purtative isomerase</fullName>
    </submittedName>
</protein>
<evidence type="ECO:0000256" key="3">
    <source>
        <dbReference type="PIRSR" id="PIRSR016184-1"/>
    </source>
</evidence>
<dbReference type="AlphaFoldDB" id="A0AAF1BSN1"/>
<gene>
    <name evidence="4" type="primary">PA3578</name>
    <name evidence="4" type="ORF">LOC62_05G007233</name>
</gene>
<comment type="similarity">
    <text evidence="1">Belongs to the PhzF family.</text>
</comment>
<dbReference type="GeneID" id="87810406"/>
<keyword evidence="2 4" id="KW-0413">Isomerase</keyword>
<dbReference type="Proteomes" id="UP000827549">
    <property type="component" value="Chromosome 5"/>
</dbReference>
<evidence type="ECO:0000256" key="2">
    <source>
        <dbReference type="ARBA" id="ARBA00023235"/>
    </source>
</evidence>
<dbReference type="GO" id="GO:0016853">
    <property type="term" value="F:isomerase activity"/>
    <property type="evidence" value="ECO:0007669"/>
    <property type="project" value="UniProtKB-KW"/>
</dbReference>
<evidence type="ECO:0000313" key="5">
    <source>
        <dbReference type="Proteomes" id="UP000827549"/>
    </source>
</evidence>
<dbReference type="Gene3D" id="3.10.310.10">
    <property type="entry name" value="Diaminopimelate Epimerase, Chain A, domain 1"/>
    <property type="match status" value="2"/>
</dbReference>
<dbReference type="RefSeq" id="XP_062629739.1">
    <property type="nucleotide sequence ID" value="XM_062773755.1"/>
</dbReference>
<dbReference type="Pfam" id="PF02567">
    <property type="entry name" value="PhzC-PhzF"/>
    <property type="match status" value="1"/>
</dbReference>
<name>A0AAF1BSN1_9TREE</name>
<evidence type="ECO:0000256" key="1">
    <source>
        <dbReference type="ARBA" id="ARBA00008270"/>
    </source>
</evidence>
<dbReference type="GO" id="GO:0005737">
    <property type="term" value="C:cytoplasm"/>
    <property type="evidence" value="ECO:0007669"/>
    <property type="project" value="TreeGrafter"/>
</dbReference>
<dbReference type="PANTHER" id="PTHR13774">
    <property type="entry name" value="PHENAZINE BIOSYNTHESIS PROTEIN"/>
    <property type="match status" value="1"/>
</dbReference>
<dbReference type="PANTHER" id="PTHR13774:SF17">
    <property type="entry name" value="PHENAZINE BIOSYNTHESIS-LIKE DOMAIN-CONTAINING PROTEIN"/>
    <property type="match status" value="1"/>
</dbReference>
<dbReference type="PIRSF" id="PIRSF016184">
    <property type="entry name" value="PhzC_PhzF"/>
    <property type="match status" value="1"/>
</dbReference>